<dbReference type="Proteomes" id="UP000184038">
    <property type="component" value="Unassembled WGS sequence"/>
</dbReference>
<keyword evidence="2" id="KW-0808">Transferase</keyword>
<dbReference type="RefSeq" id="WP_139241676.1">
    <property type="nucleotide sequence ID" value="NZ_FRCP01000005.1"/>
</dbReference>
<keyword evidence="1" id="KW-0472">Membrane</keyword>
<dbReference type="AlphaFoldDB" id="A0A1M7ETR3"/>
<dbReference type="Pfam" id="PF01066">
    <property type="entry name" value="CDP-OH_P_transf"/>
    <property type="match status" value="1"/>
</dbReference>
<evidence type="ECO:0000256" key="1">
    <source>
        <dbReference type="SAM" id="Phobius"/>
    </source>
</evidence>
<sequence length="207" mass="23413">MREKRMIGFYNFSVVLTYIGLAFSIYGMTQALNDNHKIAFVCLMISGLCDMFDGKIARAMDRTDDEKRFGIQIDSLCDLICFGAFPAIIVYSFGATGVLGNLCIILYVLAAVIRLGFFNVMEEKRQEETCENRKQYQGLPVTSVAILLPFLYLFRNQFTFLPVLEVVILVIAMLFLLNIKVKKPGKSESIIMIAFATVIFLKVLELL</sequence>
<dbReference type="InterPro" id="IPR043130">
    <property type="entry name" value="CDP-OH_PTrfase_TM_dom"/>
</dbReference>
<protein>
    <submittedName>
        <fullName evidence="2">CDP-diacylglycerol---serine O-phosphatidyltransferase</fullName>
    </submittedName>
</protein>
<dbReference type="InterPro" id="IPR000462">
    <property type="entry name" value="CDP-OH_P_trans"/>
</dbReference>
<keyword evidence="1" id="KW-0812">Transmembrane</keyword>
<keyword evidence="3" id="KW-1185">Reference proteome</keyword>
<dbReference type="GO" id="GO:0016020">
    <property type="term" value="C:membrane"/>
    <property type="evidence" value="ECO:0007669"/>
    <property type="project" value="InterPro"/>
</dbReference>
<feature type="transmembrane region" description="Helical" evidence="1">
    <location>
        <begin position="99"/>
        <end position="117"/>
    </location>
</feature>
<feature type="transmembrane region" description="Helical" evidence="1">
    <location>
        <begin position="138"/>
        <end position="154"/>
    </location>
</feature>
<evidence type="ECO:0000313" key="3">
    <source>
        <dbReference type="Proteomes" id="UP000184038"/>
    </source>
</evidence>
<feature type="transmembrane region" description="Helical" evidence="1">
    <location>
        <begin position="7"/>
        <end position="26"/>
    </location>
</feature>
<accession>A0A1M7ETR3</accession>
<feature type="transmembrane region" description="Helical" evidence="1">
    <location>
        <begin position="189"/>
        <end position="206"/>
    </location>
</feature>
<feature type="transmembrane region" description="Helical" evidence="1">
    <location>
        <begin position="160"/>
        <end position="177"/>
    </location>
</feature>
<feature type="transmembrane region" description="Helical" evidence="1">
    <location>
        <begin position="69"/>
        <end position="93"/>
    </location>
</feature>
<dbReference type="Gene3D" id="1.20.120.1760">
    <property type="match status" value="1"/>
</dbReference>
<dbReference type="OrthoDB" id="9777147at2"/>
<dbReference type="EMBL" id="FRCP01000005">
    <property type="protein sequence ID" value="SHL94976.1"/>
    <property type="molecule type" value="Genomic_DNA"/>
</dbReference>
<dbReference type="GO" id="GO:0008654">
    <property type="term" value="P:phospholipid biosynthetic process"/>
    <property type="evidence" value="ECO:0007669"/>
    <property type="project" value="InterPro"/>
</dbReference>
<proteinExistence type="predicted"/>
<evidence type="ECO:0000313" key="2">
    <source>
        <dbReference type="EMBL" id="SHL94976.1"/>
    </source>
</evidence>
<reference evidence="2 3" key="1">
    <citation type="submission" date="2016-11" db="EMBL/GenBank/DDBJ databases">
        <authorList>
            <person name="Jaros S."/>
            <person name="Januszkiewicz K."/>
            <person name="Wedrychowicz H."/>
        </authorList>
    </citation>
    <scope>NUCLEOTIDE SEQUENCE [LARGE SCALE GENOMIC DNA]</scope>
    <source>
        <strain evidence="2 3">DSM 15930</strain>
    </source>
</reference>
<keyword evidence="1" id="KW-1133">Transmembrane helix</keyword>
<dbReference type="GO" id="GO:0016780">
    <property type="term" value="F:phosphotransferase activity, for other substituted phosphate groups"/>
    <property type="evidence" value="ECO:0007669"/>
    <property type="project" value="InterPro"/>
</dbReference>
<gene>
    <name evidence="2" type="ORF">SAMN02746066_00177</name>
</gene>
<name>A0A1M7ETR3_9FIRM</name>
<organism evidence="2 3">
    <name type="scientific">Anaerosporobacter mobilis DSM 15930</name>
    <dbReference type="NCBI Taxonomy" id="1120996"/>
    <lineage>
        <taxon>Bacteria</taxon>
        <taxon>Bacillati</taxon>
        <taxon>Bacillota</taxon>
        <taxon>Clostridia</taxon>
        <taxon>Lachnospirales</taxon>
        <taxon>Lachnospiraceae</taxon>
        <taxon>Anaerosporobacter</taxon>
    </lineage>
</organism>
<dbReference type="STRING" id="1120996.SAMN02746066_00177"/>